<dbReference type="Proteomes" id="UP000000768">
    <property type="component" value="Chromosome 5"/>
</dbReference>
<dbReference type="InterPro" id="IPR007658">
    <property type="entry name" value="DUF594"/>
</dbReference>
<name>A0A1Z5RK13_SORBI</name>
<protein>
    <submittedName>
        <fullName evidence="1">Uncharacterized protein</fullName>
    </submittedName>
</protein>
<dbReference type="EMBL" id="CM000764">
    <property type="protein sequence ID" value="OQU83911.1"/>
    <property type="molecule type" value="Genomic_DNA"/>
</dbReference>
<evidence type="ECO:0000313" key="1">
    <source>
        <dbReference type="EMBL" id="OQU83911.1"/>
    </source>
</evidence>
<dbReference type="InParanoid" id="A0A1Z5RK13"/>
<reference evidence="1 2" key="1">
    <citation type="journal article" date="2009" name="Nature">
        <title>The Sorghum bicolor genome and the diversification of grasses.</title>
        <authorList>
            <person name="Paterson A.H."/>
            <person name="Bowers J.E."/>
            <person name="Bruggmann R."/>
            <person name="Dubchak I."/>
            <person name="Grimwood J."/>
            <person name="Gundlach H."/>
            <person name="Haberer G."/>
            <person name="Hellsten U."/>
            <person name="Mitros T."/>
            <person name="Poliakov A."/>
            <person name="Schmutz J."/>
            <person name="Spannagl M."/>
            <person name="Tang H."/>
            <person name="Wang X."/>
            <person name="Wicker T."/>
            <person name="Bharti A.K."/>
            <person name="Chapman J."/>
            <person name="Feltus F.A."/>
            <person name="Gowik U."/>
            <person name="Grigoriev I.V."/>
            <person name="Lyons E."/>
            <person name="Maher C.A."/>
            <person name="Martis M."/>
            <person name="Narechania A."/>
            <person name="Otillar R.P."/>
            <person name="Penning B.W."/>
            <person name="Salamov A.A."/>
            <person name="Wang Y."/>
            <person name="Zhang L."/>
            <person name="Carpita N.C."/>
            <person name="Freeling M."/>
            <person name="Gingle A.R."/>
            <person name="Hash C.T."/>
            <person name="Keller B."/>
            <person name="Klein P."/>
            <person name="Kresovich S."/>
            <person name="McCann M.C."/>
            <person name="Ming R."/>
            <person name="Peterson D.G."/>
            <person name="Mehboob-ur-Rahman"/>
            <person name="Ware D."/>
            <person name="Westhoff P."/>
            <person name="Mayer K.F."/>
            <person name="Messing J."/>
            <person name="Rokhsar D.S."/>
        </authorList>
    </citation>
    <scope>NUCLEOTIDE SEQUENCE [LARGE SCALE GENOMIC DNA]</scope>
    <source>
        <strain evidence="2">cv. BTx623</strain>
    </source>
</reference>
<dbReference type="Gramene" id="OQU83911">
    <property type="protein sequence ID" value="OQU83911"/>
    <property type="gene ID" value="SORBI_3005G198150"/>
</dbReference>
<sequence>MPGGHGVEGGTSARVKTMWDSWRYTKKASQKHHGSQELLELEGGTEAKSVWVEMLCATPPAASVGGSAHARQLSQGGELLTVVWLLCSWRRTSASTISTGWSLATPGPSSSLTDRFD</sequence>
<proteinExistence type="predicted"/>
<keyword evidence="2" id="KW-1185">Reference proteome</keyword>
<accession>A0A1Z5RK13</accession>
<gene>
    <name evidence="1" type="ORF">SORBI_3005G198150</name>
</gene>
<dbReference type="AlphaFoldDB" id="A0A1Z5RK13"/>
<dbReference type="Pfam" id="PF04578">
    <property type="entry name" value="DUF594"/>
    <property type="match status" value="1"/>
</dbReference>
<evidence type="ECO:0000313" key="2">
    <source>
        <dbReference type="Proteomes" id="UP000000768"/>
    </source>
</evidence>
<reference evidence="2" key="2">
    <citation type="journal article" date="2018" name="Plant J.">
        <title>The Sorghum bicolor reference genome: improved assembly, gene annotations, a transcriptome atlas, and signatures of genome organization.</title>
        <authorList>
            <person name="McCormick R.F."/>
            <person name="Truong S.K."/>
            <person name="Sreedasyam A."/>
            <person name="Jenkins J."/>
            <person name="Shu S."/>
            <person name="Sims D."/>
            <person name="Kennedy M."/>
            <person name="Amirebrahimi M."/>
            <person name="Weers B.D."/>
            <person name="McKinley B."/>
            <person name="Mattison A."/>
            <person name="Morishige D.T."/>
            <person name="Grimwood J."/>
            <person name="Schmutz J."/>
            <person name="Mullet J.E."/>
        </authorList>
    </citation>
    <scope>NUCLEOTIDE SEQUENCE [LARGE SCALE GENOMIC DNA]</scope>
    <source>
        <strain evidence="2">cv. BTx623</strain>
    </source>
</reference>
<organism evidence="1 2">
    <name type="scientific">Sorghum bicolor</name>
    <name type="common">Sorghum</name>
    <name type="synonym">Sorghum vulgare</name>
    <dbReference type="NCBI Taxonomy" id="4558"/>
    <lineage>
        <taxon>Eukaryota</taxon>
        <taxon>Viridiplantae</taxon>
        <taxon>Streptophyta</taxon>
        <taxon>Embryophyta</taxon>
        <taxon>Tracheophyta</taxon>
        <taxon>Spermatophyta</taxon>
        <taxon>Magnoliopsida</taxon>
        <taxon>Liliopsida</taxon>
        <taxon>Poales</taxon>
        <taxon>Poaceae</taxon>
        <taxon>PACMAD clade</taxon>
        <taxon>Panicoideae</taxon>
        <taxon>Andropogonodae</taxon>
        <taxon>Andropogoneae</taxon>
        <taxon>Sorghinae</taxon>
        <taxon>Sorghum</taxon>
    </lineage>
</organism>